<sequence>KKIVTENLSILTTSDEIERRADAMVDEEVRAELDRERATTHTARHSSTSIAPTPMSHTLSTQRRRHAGSTQLQRSNEHPTSTSQTPLSTTMTSSGIQREIIHIEEEDETGQPSIIGDYDQSSSDASNPSYEGSITNESHITTGDSSITQQYSNSLERDPPSSHAHTTDSY</sequence>
<comment type="caution">
    <text evidence="2">The sequence shown here is derived from an EMBL/GenBank/DDBJ whole genome shotgun (WGS) entry which is preliminary data.</text>
</comment>
<keyword evidence="3" id="KW-1185">Reference proteome</keyword>
<dbReference type="EMBL" id="BQXS01006141">
    <property type="protein sequence ID" value="GKT17834.1"/>
    <property type="molecule type" value="Genomic_DNA"/>
</dbReference>
<feature type="region of interest" description="Disordered" evidence="1">
    <location>
        <begin position="30"/>
        <end position="170"/>
    </location>
</feature>
<proteinExistence type="predicted"/>
<accession>A0ABQ5JVL3</accession>
<protein>
    <submittedName>
        <fullName evidence="2">Uncharacterized protein</fullName>
    </submittedName>
</protein>
<reference evidence="2" key="1">
    <citation type="submission" date="2022-03" db="EMBL/GenBank/DDBJ databases">
        <title>Draft genome sequence of Aduncisulcus paluster, a free-living microaerophilic Fornicata.</title>
        <authorList>
            <person name="Yuyama I."/>
            <person name="Kume K."/>
            <person name="Tamura T."/>
            <person name="Inagaki Y."/>
            <person name="Hashimoto T."/>
        </authorList>
    </citation>
    <scope>NUCLEOTIDE SEQUENCE</scope>
    <source>
        <strain evidence="2">NY0171</strain>
    </source>
</reference>
<evidence type="ECO:0000313" key="3">
    <source>
        <dbReference type="Proteomes" id="UP001057375"/>
    </source>
</evidence>
<name>A0ABQ5JVL3_9EUKA</name>
<gene>
    <name evidence="2" type="ORF">ADUPG1_004226</name>
</gene>
<dbReference type="Proteomes" id="UP001057375">
    <property type="component" value="Unassembled WGS sequence"/>
</dbReference>
<feature type="compositionally biased region" description="Basic and acidic residues" evidence="1">
    <location>
        <begin position="30"/>
        <end position="39"/>
    </location>
</feature>
<evidence type="ECO:0000313" key="2">
    <source>
        <dbReference type="EMBL" id="GKT17834.1"/>
    </source>
</evidence>
<feature type="non-terminal residue" evidence="2">
    <location>
        <position position="1"/>
    </location>
</feature>
<evidence type="ECO:0000256" key="1">
    <source>
        <dbReference type="SAM" id="MobiDB-lite"/>
    </source>
</evidence>
<feature type="compositionally biased region" description="Polar residues" evidence="1">
    <location>
        <begin position="119"/>
        <end position="154"/>
    </location>
</feature>
<organism evidence="2 3">
    <name type="scientific">Aduncisulcus paluster</name>
    <dbReference type="NCBI Taxonomy" id="2918883"/>
    <lineage>
        <taxon>Eukaryota</taxon>
        <taxon>Metamonada</taxon>
        <taxon>Carpediemonas-like organisms</taxon>
        <taxon>Aduncisulcus</taxon>
    </lineage>
</organism>
<feature type="compositionally biased region" description="Low complexity" evidence="1">
    <location>
        <begin position="80"/>
        <end position="94"/>
    </location>
</feature>
<feature type="non-terminal residue" evidence="2">
    <location>
        <position position="170"/>
    </location>
</feature>